<evidence type="ECO:0000256" key="5">
    <source>
        <dbReference type="ARBA" id="ARBA00023284"/>
    </source>
</evidence>
<evidence type="ECO:0000313" key="8">
    <source>
        <dbReference type="EMBL" id="SHF95961.1"/>
    </source>
</evidence>
<dbReference type="InterPro" id="IPR005746">
    <property type="entry name" value="Thioredoxin"/>
</dbReference>
<dbReference type="STRING" id="1121884.SAMN02745131_03972"/>
<dbReference type="GO" id="GO:0005829">
    <property type="term" value="C:cytosol"/>
    <property type="evidence" value="ECO:0007669"/>
    <property type="project" value="TreeGrafter"/>
</dbReference>
<evidence type="ECO:0000313" key="9">
    <source>
        <dbReference type="Proteomes" id="UP000184048"/>
    </source>
</evidence>
<dbReference type="InterPro" id="IPR036249">
    <property type="entry name" value="Thioredoxin-like_sf"/>
</dbReference>
<dbReference type="PROSITE" id="PS51352">
    <property type="entry name" value="THIOREDOXIN_2"/>
    <property type="match status" value="1"/>
</dbReference>
<evidence type="ECO:0000256" key="3">
    <source>
        <dbReference type="ARBA" id="ARBA00022982"/>
    </source>
</evidence>
<sequence length="129" mass="14374">MPTQQMNASEFKSKVFDYDKGEEWEYAGTLPAIVDFYADWCGPCKAIAPALEELSKEYEGRLVIYKIDTDKETELSGLFGIQSIPTLLFIPTSGAPMLQKGALPKNVLQQVIEEKLLPGVTADNKDQQE</sequence>
<dbReference type="GO" id="GO:0015035">
    <property type="term" value="F:protein-disulfide reductase activity"/>
    <property type="evidence" value="ECO:0007669"/>
    <property type="project" value="UniProtKB-UniRule"/>
</dbReference>
<dbReference type="Gene3D" id="3.40.30.10">
    <property type="entry name" value="Glutaredoxin"/>
    <property type="match status" value="1"/>
</dbReference>
<dbReference type="SUPFAM" id="SSF52833">
    <property type="entry name" value="Thioredoxin-like"/>
    <property type="match status" value="1"/>
</dbReference>
<dbReference type="OrthoDB" id="9790390at2"/>
<dbReference type="EMBL" id="FQUU01000025">
    <property type="protein sequence ID" value="SHF95961.1"/>
    <property type="molecule type" value="Genomic_DNA"/>
</dbReference>
<dbReference type="PANTHER" id="PTHR45663:SF11">
    <property type="entry name" value="GEO12009P1"/>
    <property type="match status" value="1"/>
</dbReference>
<dbReference type="Proteomes" id="UP000184048">
    <property type="component" value="Unassembled WGS sequence"/>
</dbReference>
<reference evidence="8 9" key="1">
    <citation type="submission" date="2016-11" db="EMBL/GenBank/DDBJ databases">
        <authorList>
            <person name="Jaros S."/>
            <person name="Januszkiewicz K."/>
            <person name="Wedrychowicz H."/>
        </authorList>
    </citation>
    <scope>NUCLEOTIDE SEQUENCE [LARGE SCALE GENOMIC DNA]</scope>
    <source>
        <strain evidence="8 9">DSM 18119</strain>
    </source>
</reference>
<keyword evidence="4" id="KW-1015">Disulfide bond</keyword>
<proteinExistence type="inferred from homology"/>
<evidence type="ECO:0000256" key="4">
    <source>
        <dbReference type="ARBA" id="ARBA00023157"/>
    </source>
</evidence>
<dbReference type="CDD" id="cd02947">
    <property type="entry name" value="TRX_family"/>
    <property type="match status" value="1"/>
</dbReference>
<keyword evidence="3" id="KW-0249">Electron transport</keyword>
<evidence type="ECO:0000256" key="1">
    <source>
        <dbReference type="ARBA" id="ARBA00008987"/>
    </source>
</evidence>
<organism evidence="8 9">
    <name type="scientific">Flavisolibacter ginsengisoli DSM 18119</name>
    <dbReference type="NCBI Taxonomy" id="1121884"/>
    <lineage>
        <taxon>Bacteria</taxon>
        <taxon>Pseudomonadati</taxon>
        <taxon>Bacteroidota</taxon>
        <taxon>Chitinophagia</taxon>
        <taxon>Chitinophagales</taxon>
        <taxon>Chitinophagaceae</taxon>
        <taxon>Flavisolibacter</taxon>
    </lineage>
</organism>
<keyword evidence="9" id="KW-1185">Reference proteome</keyword>
<dbReference type="GO" id="GO:0045454">
    <property type="term" value="P:cell redox homeostasis"/>
    <property type="evidence" value="ECO:0007669"/>
    <property type="project" value="TreeGrafter"/>
</dbReference>
<dbReference type="RefSeq" id="WP_072837083.1">
    <property type="nucleotide sequence ID" value="NZ_FQUU01000025.1"/>
</dbReference>
<dbReference type="Pfam" id="PF00085">
    <property type="entry name" value="Thioredoxin"/>
    <property type="match status" value="1"/>
</dbReference>
<dbReference type="InterPro" id="IPR013766">
    <property type="entry name" value="Thioredoxin_domain"/>
</dbReference>
<dbReference type="InterPro" id="IPR017937">
    <property type="entry name" value="Thioredoxin_CS"/>
</dbReference>
<comment type="similarity">
    <text evidence="1">Belongs to the thioredoxin family.</text>
</comment>
<dbReference type="PANTHER" id="PTHR45663">
    <property type="entry name" value="GEO12009P1"/>
    <property type="match status" value="1"/>
</dbReference>
<dbReference type="AlphaFoldDB" id="A0A1M5FXN8"/>
<protein>
    <recommendedName>
        <fullName evidence="6">Thioredoxin</fullName>
    </recommendedName>
</protein>
<evidence type="ECO:0000259" key="7">
    <source>
        <dbReference type="PROSITE" id="PS51352"/>
    </source>
</evidence>
<feature type="domain" description="Thioredoxin" evidence="7">
    <location>
        <begin position="1"/>
        <end position="117"/>
    </location>
</feature>
<keyword evidence="2" id="KW-0813">Transport</keyword>
<evidence type="ECO:0000256" key="2">
    <source>
        <dbReference type="ARBA" id="ARBA00022448"/>
    </source>
</evidence>
<gene>
    <name evidence="8" type="ORF">SAMN02745131_03972</name>
</gene>
<dbReference type="PRINTS" id="PR00421">
    <property type="entry name" value="THIOREDOXIN"/>
</dbReference>
<keyword evidence="5" id="KW-0676">Redox-active center</keyword>
<dbReference type="PROSITE" id="PS00194">
    <property type="entry name" value="THIOREDOXIN_1"/>
    <property type="match status" value="1"/>
</dbReference>
<dbReference type="NCBIfam" id="TIGR01068">
    <property type="entry name" value="thioredoxin"/>
    <property type="match status" value="1"/>
</dbReference>
<accession>A0A1M5FXN8</accession>
<evidence type="ECO:0000256" key="6">
    <source>
        <dbReference type="NCBIfam" id="TIGR01068"/>
    </source>
</evidence>
<name>A0A1M5FXN8_9BACT</name>